<evidence type="ECO:0000313" key="3">
    <source>
        <dbReference type="Proteomes" id="UP000076881"/>
    </source>
</evidence>
<keyword evidence="3" id="KW-1185">Reference proteome</keyword>
<sequence>MKFLITILAVLTGVVAAMAAIDRRAACTVTIVTESDFGTTEGTGDTITVNGNCQPTQTGPSGCFGGQGSVDVDVDGITGGVHVDGGACPSGQMCCVALA</sequence>
<feature type="signal peptide" evidence="1">
    <location>
        <begin position="1"/>
        <end position="19"/>
    </location>
</feature>
<dbReference type="Proteomes" id="UP000076881">
    <property type="component" value="Unassembled WGS sequence"/>
</dbReference>
<proteinExistence type="predicted"/>
<organism evidence="2 3">
    <name type="scientific">Akanthomyces lecanii RCEF 1005</name>
    <dbReference type="NCBI Taxonomy" id="1081108"/>
    <lineage>
        <taxon>Eukaryota</taxon>
        <taxon>Fungi</taxon>
        <taxon>Dikarya</taxon>
        <taxon>Ascomycota</taxon>
        <taxon>Pezizomycotina</taxon>
        <taxon>Sordariomycetes</taxon>
        <taxon>Hypocreomycetidae</taxon>
        <taxon>Hypocreales</taxon>
        <taxon>Cordycipitaceae</taxon>
        <taxon>Akanthomyces</taxon>
        <taxon>Cordyceps confragosa</taxon>
    </lineage>
</organism>
<name>A0A162K4C6_CORDF</name>
<feature type="chain" id="PRO_5007836804" evidence="1">
    <location>
        <begin position="20"/>
        <end position="99"/>
    </location>
</feature>
<evidence type="ECO:0000313" key="2">
    <source>
        <dbReference type="EMBL" id="OAA77792.1"/>
    </source>
</evidence>
<reference evidence="2 3" key="1">
    <citation type="journal article" date="2016" name="Genome Biol. Evol.">
        <title>Divergent and convergent evolution of fungal pathogenicity.</title>
        <authorList>
            <person name="Shang Y."/>
            <person name="Xiao G."/>
            <person name="Zheng P."/>
            <person name="Cen K."/>
            <person name="Zhan S."/>
            <person name="Wang C."/>
        </authorList>
    </citation>
    <scope>NUCLEOTIDE SEQUENCE [LARGE SCALE GENOMIC DNA]</scope>
    <source>
        <strain evidence="2 3">RCEF 1005</strain>
    </source>
</reference>
<gene>
    <name evidence="2" type="ORF">LEL_04615</name>
</gene>
<comment type="caution">
    <text evidence="2">The sequence shown here is derived from an EMBL/GenBank/DDBJ whole genome shotgun (WGS) entry which is preliminary data.</text>
</comment>
<dbReference type="EMBL" id="AZHF01000003">
    <property type="protein sequence ID" value="OAA77792.1"/>
    <property type="molecule type" value="Genomic_DNA"/>
</dbReference>
<evidence type="ECO:0000256" key="1">
    <source>
        <dbReference type="SAM" id="SignalP"/>
    </source>
</evidence>
<keyword evidence="1" id="KW-0732">Signal</keyword>
<accession>A0A162K4C6</accession>
<dbReference type="AlphaFoldDB" id="A0A162K4C6"/>
<protein>
    <submittedName>
        <fullName evidence="2">Uncharacterized protein</fullName>
    </submittedName>
</protein>